<protein>
    <submittedName>
        <fullName evidence="2">Uncharacterized protein</fullName>
    </submittedName>
</protein>
<gene>
    <name evidence="2" type="ORF">ACFOZ4_32665</name>
</gene>
<keyword evidence="3" id="KW-1185">Reference proteome</keyword>
<dbReference type="Proteomes" id="UP001595816">
    <property type="component" value="Unassembled WGS sequence"/>
</dbReference>
<keyword evidence="1" id="KW-1133">Transmembrane helix</keyword>
<proteinExistence type="predicted"/>
<evidence type="ECO:0000256" key="1">
    <source>
        <dbReference type="SAM" id="Phobius"/>
    </source>
</evidence>
<keyword evidence="1" id="KW-0812">Transmembrane</keyword>
<reference evidence="3" key="1">
    <citation type="journal article" date="2019" name="Int. J. Syst. Evol. Microbiol.">
        <title>The Global Catalogue of Microorganisms (GCM) 10K type strain sequencing project: providing services to taxonomists for standard genome sequencing and annotation.</title>
        <authorList>
            <consortium name="The Broad Institute Genomics Platform"/>
            <consortium name="The Broad Institute Genome Sequencing Center for Infectious Disease"/>
            <person name="Wu L."/>
            <person name="Ma J."/>
        </authorList>
    </citation>
    <scope>NUCLEOTIDE SEQUENCE [LARGE SCALE GENOMIC DNA]</scope>
    <source>
        <strain evidence="3">CGMCC 4.7289</strain>
    </source>
</reference>
<sequence>MIDLGEIGPEEPPAPRPRVVRAWLARHKRWVAAGSALFLLAISLYAVLPGLLRREPTPQPSPTPMKRIEGFPEYANGARVVAAASAPLAATEAALTWTVTELGVTIFDRCEFLAADGTQLKAQFMVSGDVWWESSCGPDGGTGASRYGAEAWTTHGIEIGDTVRITMRIGGATRFDAATQKTIDAETPHVGTIGVAIGVPVPFEEYPLPARPSTLPVLQLPVNGDGGDGSSRSYLRSDADALEPITVDLVWGSYDLSMSSATPGALHVTIDGVTVTDCEIWSYEGDSCGLGWTIGDPHGFDWQSQITARPGETVRLTITPTHVTGPWGVRITRS</sequence>
<evidence type="ECO:0000313" key="3">
    <source>
        <dbReference type="Proteomes" id="UP001595816"/>
    </source>
</evidence>
<feature type="transmembrane region" description="Helical" evidence="1">
    <location>
        <begin position="30"/>
        <end position="52"/>
    </location>
</feature>
<keyword evidence="1" id="KW-0472">Membrane</keyword>
<name>A0ABV8LWK9_9ACTN</name>
<evidence type="ECO:0000313" key="2">
    <source>
        <dbReference type="EMBL" id="MFC4135390.1"/>
    </source>
</evidence>
<accession>A0ABV8LWK9</accession>
<comment type="caution">
    <text evidence="2">The sequence shown here is derived from an EMBL/GenBank/DDBJ whole genome shotgun (WGS) entry which is preliminary data.</text>
</comment>
<dbReference type="EMBL" id="JBHSAY010000021">
    <property type="protein sequence ID" value="MFC4135390.1"/>
    <property type="molecule type" value="Genomic_DNA"/>
</dbReference>
<organism evidence="2 3">
    <name type="scientific">Hamadaea flava</name>
    <dbReference type="NCBI Taxonomy" id="1742688"/>
    <lineage>
        <taxon>Bacteria</taxon>
        <taxon>Bacillati</taxon>
        <taxon>Actinomycetota</taxon>
        <taxon>Actinomycetes</taxon>
        <taxon>Micromonosporales</taxon>
        <taxon>Micromonosporaceae</taxon>
        <taxon>Hamadaea</taxon>
    </lineage>
</organism>
<dbReference type="RefSeq" id="WP_253756411.1">
    <property type="nucleotide sequence ID" value="NZ_JAMZDZ010000001.1"/>
</dbReference>